<dbReference type="GO" id="GO:0046872">
    <property type="term" value="F:metal ion binding"/>
    <property type="evidence" value="ECO:0007669"/>
    <property type="project" value="UniProtKB-KW"/>
</dbReference>
<dbReference type="HOGENOM" id="CLU_1753692_0_0_4"/>
<dbReference type="EMBL" id="ADMG01000011">
    <property type="protein sequence ID" value="EKB32027.1"/>
    <property type="molecule type" value="Genomic_DNA"/>
</dbReference>
<dbReference type="Pfam" id="PF01867">
    <property type="entry name" value="Cas_Cas1"/>
    <property type="match status" value="1"/>
</dbReference>
<evidence type="ECO:0000256" key="9">
    <source>
        <dbReference type="ARBA" id="ARBA00038592"/>
    </source>
</evidence>
<evidence type="ECO:0000256" key="4">
    <source>
        <dbReference type="ARBA" id="ARBA00022801"/>
    </source>
</evidence>
<dbReference type="InterPro" id="IPR042206">
    <property type="entry name" value="CRISPR-assoc_Cas1_C"/>
</dbReference>
<sequence length="148" mass="17087">RVHWMHPFGGLRLSHGHKISDALLNYGYSILEKFCWSALENAGLELYAGLLHVDRPGKPSLVLDFMEEYRAWVVDRNIIKLRARLGKETSLTPDLKTEIINGIDATMSAFITHRGKKVRLENIMQRQAYRLAGAMTDGKRYKSIRFKW</sequence>
<evidence type="ECO:0000256" key="1">
    <source>
        <dbReference type="ARBA" id="ARBA00022722"/>
    </source>
</evidence>
<evidence type="ECO:0000256" key="7">
    <source>
        <dbReference type="ARBA" id="ARBA00023125"/>
    </source>
</evidence>
<gene>
    <name evidence="10" type="ORF">HMPREF9465_00366</name>
</gene>
<protein>
    <submittedName>
        <fullName evidence="10">CRISPR-associated endonuclease cas1</fullName>
    </submittedName>
</protein>
<proteinExistence type="predicted"/>
<dbReference type="NCBIfam" id="TIGR00287">
    <property type="entry name" value="cas1"/>
    <property type="match status" value="1"/>
</dbReference>
<dbReference type="OrthoDB" id="9803119at2"/>
<dbReference type="InterPro" id="IPR050646">
    <property type="entry name" value="Cas1"/>
</dbReference>
<keyword evidence="11" id="KW-1185">Reference proteome</keyword>
<name>K1JWE7_9BURK</name>
<evidence type="ECO:0000256" key="8">
    <source>
        <dbReference type="ARBA" id="ARBA00023211"/>
    </source>
</evidence>
<evidence type="ECO:0000256" key="3">
    <source>
        <dbReference type="ARBA" id="ARBA00022759"/>
    </source>
</evidence>
<keyword evidence="7" id="KW-0238">DNA-binding</keyword>
<comment type="caution">
    <text evidence="10">The sequence shown here is derived from an EMBL/GenBank/DDBJ whole genome shotgun (WGS) entry which is preliminary data.</text>
</comment>
<keyword evidence="2" id="KW-0479">Metal-binding</keyword>
<dbReference type="GO" id="GO:0003677">
    <property type="term" value="F:DNA binding"/>
    <property type="evidence" value="ECO:0007669"/>
    <property type="project" value="UniProtKB-KW"/>
</dbReference>
<dbReference type="PANTHER" id="PTHR34353">
    <property type="entry name" value="CRISPR-ASSOCIATED ENDONUCLEASE CAS1 1"/>
    <property type="match status" value="1"/>
</dbReference>
<evidence type="ECO:0000256" key="2">
    <source>
        <dbReference type="ARBA" id="ARBA00022723"/>
    </source>
</evidence>
<keyword evidence="4" id="KW-0378">Hydrolase</keyword>
<dbReference type="InterPro" id="IPR002729">
    <property type="entry name" value="CRISPR-assoc_Cas1"/>
</dbReference>
<dbReference type="AlphaFoldDB" id="K1JWE7"/>
<accession>K1JWE7</accession>
<organism evidence="10 11">
    <name type="scientific">Sutterella wadsworthensis 2_1_59BFAA</name>
    <dbReference type="NCBI Taxonomy" id="742823"/>
    <lineage>
        <taxon>Bacteria</taxon>
        <taxon>Pseudomonadati</taxon>
        <taxon>Pseudomonadota</taxon>
        <taxon>Betaproteobacteria</taxon>
        <taxon>Burkholderiales</taxon>
        <taxon>Sutterellaceae</taxon>
        <taxon>Sutterella</taxon>
    </lineage>
</organism>
<dbReference type="PATRIC" id="fig|742823.3.peg.362"/>
<dbReference type="GO" id="GO:0051607">
    <property type="term" value="P:defense response to virus"/>
    <property type="evidence" value="ECO:0007669"/>
    <property type="project" value="UniProtKB-KW"/>
</dbReference>
<dbReference type="GO" id="GO:0016787">
    <property type="term" value="F:hydrolase activity"/>
    <property type="evidence" value="ECO:0007669"/>
    <property type="project" value="UniProtKB-KW"/>
</dbReference>
<keyword evidence="8" id="KW-0464">Manganese</keyword>
<dbReference type="eggNOG" id="COG1518">
    <property type="taxonomic scope" value="Bacteria"/>
</dbReference>
<comment type="subunit">
    <text evidence="9">Homodimer, forms a heterotetramer with a Cas2 homodimer.</text>
</comment>
<evidence type="ECO:0000313" key="10">
    <source>
        <dbReference type="EMBL" id="EKB32027.1"/>
    </source>
</evidence>
<feature type="non-terminal residue" evidence="10">
    <location>
        <position position="1"/>
    </location>
</feature>
<evidence type="ECO:0000256" key="6">
    <source>
        <dbReference type="ARBA" id="ARBA00023118"/>
    </source>
</evidence>
<dbReference type="CDD" id="cd09634">
    <property type="entry name" value="Cas1_I-II-III"/>
    <property type="match status" value="1"/>
</dbReference>
<dbReference type="Proteomes" id="UP000005835">
    <property type="component" value="Unassembled WGS sequence"/>
</dbReference>
<keyword evidence="5" id="KW-0460">Magnesium</keyword>
<evidence type="ECO:0000313" key="11">
    <source>
        <dbReference type="Proteomes" id="UP000005835"/>
    </source>
</evidence>
<reference evidence="10 11" key="1">
    <citation type="submission" date="2012-05" db="EMBL/GenBank/DDBJ databases">
        <title>The Genome Sequence of Sutterella wadsworthensis 2_1_59BFAA.</title>
        <authorList>
            <consortium name="The Broad Institute Genome Sequencing Platform"/>
            <person name="Earl A."/>
            <person name="Ward D."/>
            <person name="Feldgarden M."/>
            <person name="Gevers D."/>
            <person name="Daigneault M."/>
            <person name="Strauss J."/>
            <person name="Allen-Vercoe E."/>
            <person name="Walker B."/>
            <person name="Young S.K."/>
            <person name="Zeng Q."/>
            <person name="Gargeya S."/>
            <person name="Fitzgerald M."/>
            <person name="Haas B."/>
            <person name="Abouelleil A."/>
            <person name="Alvarado L."/>
            <person name="Arachchi H.M."/>
            <person name="Berlin A.M."/>
            <person name="Chapman S.B."/>
            <person name="Goldberg J."/>
            <person name="Griggs A."/>
            <person name="Gujja S."/>
            <person name="Hansen M."/>
            <person name="Howarth C."/>
            <person name="Imamovic A."/>
            <person name="Larimer J."/>
            <person name="McCowen C."/>
            <person name="Montmayeur A."/>
            <person name="Murphy C."/>
            <person name="Neiman D."/>
            <person name="Pearson M."/>
            <person name="Priest M."/>
            <person name="Roberts A."/>
            <person name="Saif S."/>
            <person name="Shea T."/>
            <person name="Sisk P."/>
            <person name="Sykes S."/>
            <person name="Wortman J."/>
            <person name="Nusbaum C."/>
            <person name="Birren B."/>
        </authorList>
    </citation>
    <scope>NUCLEOTIDE SEQUENCE [LARGE SCALE GENOMIC DNA]</scope>
    <source>
        <strain evidence="10 11">2_1_59BFAA</strain>
    </source>
</reference>
<keyword evidence="6" id="KW-0051">Antiviral defense</keyword>
<keyword evidence="1" id="KW-0540">Nuclease</keyword>
<keyword evidence="3 10" id="KW-0255">Endonuclease</keyword>
<evidence type="ECO:0000256" key="5">
    <source>
        <dbReference type="ARBA" id="ARBA00022842"/>
    </source>
</evidence>
<dbReference type="Gene3D" id="1.20.120.920">
    <property type="entry name" value="CRISPR-associated endonuclease Cas1, C-terminal domain"/>
    <property type="match status" value="1"/>
</dbReference>
<dbReference type="GO" id="GO:0043571">
    <property type="term" value="P:maintenance of CRISPR repeat elements"/>
    <property type="evidence" value="ECO:0007669"/>
    <property type="project" value="InterPro"/>
</dbReference>
<dbReference type="RefSeq" id="WP_005433557.1">
    <property type="nucleotide sequence ID" value="NZ_JH815513.1"/>
</dbReference>
<dbReference type="PANTHER" id="PTHR34353:SF2">
    <property type="entry name" value="CRISPR-ASSOCIATED ENDONUCLEASE CAS1 1"/>
    <property type="match status" value="1"/>
</dbReference>
<dbReference type="GO" id="GO:0004519">
    <property type="term" value="F:endonuclease activity"/>
    <property type="evidence" value="ECO:0007669"/>
    <property type="project" value="UniProtKB-KW"/>
</dbReference>